<feature type="compositionally biased region" description="Basic residues" evidence="1">
    <location>
        <begin position="634"/>
        <end position="657"/>
    </location>
</feature>
<dbReference type="GeneID" id="111601353"/>
<sequence>METNLYKGNVTTFRNQPSYRVFNKSIEHTDDSLFTFLNDVDSELLKDEQVARSNVFTSYASRFTRKDPRTQQLMNCTIYDHTTNLLAYEFPNPQERFSSLSAAQQTACLRLLLAWQQNLAESEDDFVVWRVTNGKRCKEQQLVQKHIFDYANAQKERIYAPMKPLVLLYSKWFTMRMQHVIRGLPNHSYATHSGLPQLSQCKALNEQAASMEDIHLICHRGLVRLWPEVRMSGQELSNLRVRLERYAYAGTSDKPASQLVETTLEQHLLEADKDVYVVPLESLLLLLTPGAYVDLPTEVLLHIREIPNSEHKCIQFEEPMPARNCGWHTNSRLLTAAYAAYGTAQWLQLSNDVEEIKKQHVAQHITTQKLAKENVGELLMEYKLLPIDDDAPVVTEAKANCALVSWRLRAAESKESLLMYSSLSVAAVRDPAANQILGCHLIKLENKPDCGCEIMTKYELLSAWLQFQLLQSNVGHCSRISLRDLSPLLEQQLTLSAVEQQLNEYYQISMPQLLSQLQEFLKLLRTVAPGDYLLRYTSKYKDKFLLCQPTSVDTPKSFKLHDLLLGTSSPNDISFLTQSNSYLPISPLLCSRLHEQLQLLPCAFPVKVGASRKKSLPATKKKSKLEEQPTLVQRIRKQKPRTRVGRRKNSRQRKRAVAKAQQEQDKELDKFMCL</sequence>
<evidence type="ECO:0000259" key="2">
    <source>
        <dbReference type="Pfam" id="PF10505"/>
    </source>
</evidence>
<dbReference type="AlphaFoldDB" id="A0A6J1LZ12"/>
<feature type="region of interest" description="Disordered" evidence="1">
    <location>
        <begin position="615"/>
        <end position="674"/>
    </location>
</feature>
<dbReference type="CTD" id="79664"/>
<dbReference type="OrthoDB" id="6288737at2759"/>
<evidence type="ECO:0000256" key="1">
    <source>
        <dbReference type="SAM" id="MobiDB-lite"/>
    </source>
</evidence>
<feature type="domain" description="Little elongation complex subunit 2 C-terminal" evidence="2">
    <location>
        <begin position="394"/>
        <end position="605"/>
    </location>
</feature>
<feature type="compositionally biased region" description="Basic and acidic residues" evidence="1">
    <location>
        <begin position="662"/>
        <end position="674"/>
    </location>
</feature>
<protein>
    <submittedName>
        <fullName evidence="4">Little elongation complex subunit 2</fullName>
    </submittedName>
</protein>
<proteinExistence type="predicted"/>
<reference evidence="4" key="1">
    <citation type="submission" date="2025-08" db="UniProtKB">
        <authorList>
            <consortium name="RefSeq"/>
        </authorList>
    </citation>
    <scope>IDENTIFICATION</scope>
    <source>
        <strain evidence="4">15085-1641.00</strain>
        <tissue evidence="4">Whole body</tissue>
    </source>
</reference>
<dbReference type="OMA" id="CGCEIMT"/>
<accession>A0A6J1LZ12</accession>
<keyword evidence="3" id="KW-1185">Reference proteome</keyword>
<organism evidence="3 4">
    <name type="scientific">Drosophila hydei</name>
    <name type="common">Fruit fly</name>
    <dbReference type="NCBI Taxonomy" id="7224"/>
    <lineage>
        <taxon>Eukaryota</taxon>
        <taxon>Metazoa</taxon>
        <taxon>Ecdysozoa</taxon>
        <taxon>Arthropoda</taxon>
        <taxon>Hexapoda</taxon>
        <taxon>Insecta</taxon>
        <taxon>Pterygota</taxon>
        <taxon>Neoptera</taxon>
        <taxon>Endopterygota</taxon>
        <taxon>Diptera</taxon>
        <taxon>Brachycera</taxon>
        <taxon>Muscomorpha</taxon>
        <taxon>Ephydroidea</taxon>
        <taxon>Drosophilidae</taxon>
        <taxon>Drosophila</taxon>
    </lineage>
</organism>
<dbReference type="GO" id="GO:0008023">
    <property type="term" value="C:transcription elongation factor complex"/>
    <property type="evidence" value="ECO:0007669"/>
    <property type="project" value="InterPro"/>
</dbReference>
<evidence type="ECO:0000313" key="3">
    <source>
        <dbReference type="Proteomes" id="UP000504633"/>
    </source>
</evidence>
<dbReference type="Pfam" id="PF10505">
    <property type="entry name" value="NARG2_C"/>
    <property type="match status" value="1"/>
</dbReference>
<dbReference type="RefSeq" id="XP_023173653.2">
    <property type="nucleotide sequence ID" value="XM_023317885.2"/>
</dbReference>
<name>A0A6J1LZ12_DROHY</name>
<dbReference type="Proteomes" id="UP000504633">
    <property type="component" value="Unplaced"/>
</dbReference>
<dbReference type="InterPro" id="IPR019535">
    <property type="entry name" value="ICE2_C"/>
</dbReference>
<evidence type="ECO:0000313" key="4">
    <source>
        <dbReference type="RefSeq" id="XP_023173653.2"/>
    </source>
</evidence>
<gene>
    <name evidence="4" type="primary">LOC111601353</name>
</gene>
<dbReference type="KEGG" id="dhe:111601353"/>